<proteinExistence type="predicted"/>
<gene>
    <name evidence="1" type="ORF">Slin15195_G044630</name>
</gene>
<evidence type="ECO:0000313" key="2">
    <source>
        <dbReference type="Proteomes" id="UP001056384"/>
    </source>
</evidence>
<keyword evidence="2" id="KW-1185">Reference proteome</keyword>
<reference evidence="1" key="1">
    <citation type="submission" date="2022-06" db="EMBL/GenBank/DDBJ databases">
        <title>Complete genome sequences of two strains of the flax pathogen Septoria linicola.</title>
        <authorList>
            <person name="Lapalu N."/>
            <person name="Simon A."/>
            <person name="Demenou B."/>
            <person name="Paumier D."/>
            <person name="Guillot M.-P."/>
            <person name="Gout L."/>
            <person name="Valade R."/>
        </authorList>
    </citation>
    <scope>NUCLEOTIDE SEQUENCE</scope>
    <source>
        <strain evidence="1">SE15195</strain>
    </source>
</reference>
<dbReference type="Proteomes" id="UP001056384">
    <property type="component" value="Chromosome 3"/>
</dbReference>
<sequence length="135" mass="15717">MSVNATNIPWLRLRALQLAGDEEFRSCLTAITKAIGIMESLTLWTQLDRARRPKNIAKFVEAPMHKLDLISQEFARKTEELLEQHLVHPLLDKRIRYRQHAIQSLSEIHTDHHPATFKAFVFRNGNHRTSRKDAI</sequence>
<dbReference type="AlphaFoldDB" id="A0A9Q9AN18"/>
<organism evidence="1 2">
    <name type="scientific">Septoria linicola</name>
    <dbReference type="NCBI Taxonomy" id="215465"/>
    <lineage>
        <taxon>Eukaryota</taxon>
        <taxon>Fungi</taxon>
        <taxon>Dikarya</taxon>
        <taxon>Ascomycota</taxon>
        <taxon>Pezizomycotina</taxon>
        <taxon>Dothideomycetes</taxon>
        <taxon>Dothideomycetidae</taxon>
        <taxon>Mycosphaerellales</taxon>
        <taxon>Mycosphaerellaceae</taxon>
        <taxon>Septoria</taxon>
    </lineage>
</organism>
<name>A0A9Q9AN18_9PEZI</name>
<accession>A0A9Q9AN18</accession>
<dbReference type="EMBL" id="CP099420">
    <property type="protein sequence ID" value="USW51144.1"/>
    <property type="molecule type" value="Genomic_DNA"/>
</dbReference>
<protein>
    <submittedName>
        <fullName evidence="1">Uncharacterized protein</fullName>
    </submittedName>
</protein>
<evidence type="ECO:0000313" key="1">
    <source>
        <dbReference type="EMBL" id="USW51144.1"/>
    </source>
</evidence>